<keyword evidence="1 4" id="KW-0808">Transferase</keyword>
<dbReference type="EC" id="2.3.-.-" evidence="4"/>
<sequence>MSHLSPVTLRRIDAADLDAILRVQAACYPPTMQEPAAVVATRIKQAADTSTVAVHQNGAILAYAFAYRSRMGAVTPLDAGFDVDPEGDTLYLHDLAVAPEAAGKGLAKRLAAQLLTQARDARLAWSALVSVQDSRGFWEGLGYRAANCVQKDALASYPGPALYMLRPTAA</sequence>
<evidence type="ECO:0000259" key="3">
    <source>
        <dbReference type="PROSITE" id="PS51186"/>
    </source>
</evidence>
<dbReference type="GO" id="GO:0016746">
    <property type="term" value="F:acyltransferase activity"/>
    <property type="evidence" value="ECO:0007669"/>
    <property type="project" value="UniProtKB-KW"/>
</dbReference>
<dbReference type="InterPro" id="IPR050832">
    <property type="entry name" value="Bact_Acetyltransf"/>
</dbReference>
<keyword evidence="5" id="KW-1185">Reference proteome</keyword>
<dbReference type="Gene3D" id="3.40.630.30">
    <property type="match status" value="1"/>
</dbReference>
<proteinExistence type="predicted"/>
<dbReference type="PANTHER" id="PTHR43877">
    <property type="entry name" value="AMINOALKYLPHOSPHONATE N-ACETYLTRANSFERASE-RELATED-RELATED"/>
    <property type="match status" value="1"/>
</dbReference>
<dbReference type="PROSITE" id="PS51186">
    <property type="entry name" value="GNAT"/>
    <property type="match status" value="1"/>
</dbReference>
<feature type="domain" description="N-acetyltransferase" evidence="3">
    <location>
        <begin position="7"/>
        <end position="169"/>
    </location>
</feature>
<evidence type="ECO:0000256" key="1">
    <source>
        <dbReference type="ARBA" id="ARBA00022679"/>
    </source>
</evidence>
<accession>A0ABW0MP59</accession>
<comment type="caution">
    <text evidence="4">The sequence shown here is derived from an EMBL/GenBank/DDBJ whole genome shotgun (WGS) entry which is preliminary data.</text>
</comment>
<name>A0ABW0MP59_9BURK</name>
<dbReference type="CDD" id="cd04301">
    <property type="entry name" value="NAT_SF"/>
    <property type="match status" value="1"/>
</dbReference>
<organism evidence="4 5">
    <name type="scientific">Massilia suwonensis</name>
    <dbReference type="NCBI Taxonomy" id="648895"/>
    <lineage>
        <taxon>Bacteria</taxon>
        <taxon>Pseudomonadati</taxon>
        <taxon>Pseudomonadota</taxon>
        <taxon>Betaproteobacteria</taxon>
        <taxon>Burkholderiales</taxon>
        <taxon>Oxalobacteraceae</taxon>
        <taxon>Telluria group</taxon>
        <taxon>Massilia</taxon>
    </lineage>
</organism>
<evidence type="ECO:0000313" key="4">
    <source>
        <dbReference type="EMBL" id="MFC5478596.1"/>
    </source>
</evidence>
<reference evidence="5" key="1">
    <citation type="journal article" date="2019" name="Int. J. Syst. Evol. Microbiol.">
        <title>The Global Catalogue of Microorganisms (GCM) 10K type strain sequencing project: providing services to taxonomists for standard genome sequencing and annotation.</title>
        <authorList>
            <consortium name="The Broad Institute Genomics Platform"/>
            <consortium name="The Broad Institute Genome Sequencing Center for Infectious Disease"/>
            <person name="Wu L."/>
            <person name="Ma J."/>
        </authorList>
    </citation>
    <scope>NUCLEOTIDE SEQUENCE [LARGE SCALE GENOMIC DNA]</scope>
    <source>
        <strain evidence="5">CCUG 43111</strain>
    </source>
</reference>
<evidence type="ECO:0000256" key="2">
    <source>
        <dbReference type="ARBA" id="ARBA00023315"/>
    </source>
</evidence>
<dbReference type="InterPro" id="IPR016181">
    <property type="entry name" value="Acyl_CoA_acyltransferase"/>
</dbReference>
<dbReference type="Pfam" id="PF00583">
    <property type="entry name" value="Acetyltransf_1"/>
    <property type="match status" value="1"/>
</dbReference>
<keyword evidence="2 4" id="KW-0012">Acyltransferase</keyword>
<dbReference type="EMBL" id="JBHSMR010000013">
    <property type="protein sequence ID" value="MFC5478596.1"/>
    <property type="molecule type" value="Genomic_DNA"/>
</dbReference>
<dbReference type="PANTHER" id="PTHR43877:SF2">
    <property type="entry name" value="AMINOALKYLPHOSPHONATE N-ACETYLTRANSFERASE-RELATED"/>
    <property type="match status" value="1"/>
</dbReference>
<dbReference type="SUPFAM" id="SSF55729">
    <property type="entry name" value="Acyl-CoA N-acyltransferases (Nat)"/>
    <property type="match status" value="1"/>
</dbReference>
<evidence type="ECO:0000313" key="5">
    <source>
        <dbReference type="Proteomes" id="UP001596101"/>
    </source>
</evidence>
<dbReference type="InterPro" id="IPR000182">
    <property type="entry name" value="GNAT_dom"/>
</dbReference>
<dbReference type="RefSeq" id="WP_379754579.1">
    <property type="nucleotide sequence ID" value="NZ_JBHSMR010000013.1"/>
</dbReference>
<protein>
    <submittedName>
        <fullName evidence="4">GNAT family N-acetyltransferase</fullName>
        <ecNumber evidence="4">2.3.-.-</ecNumber>
    </submittedName>
</protein>
<gene>
    <name evidence="4" type="ORF">ACFPQ5_10375</name>
</gene>
<dbReference type="Proteomes" id="UP001596101">
    <property type="component" value="Unassembled WGS sequence"/>
</dbReference>